<sequence length="605" mass="65753">MSALAHVKNLRLTLGQAPLFDGAEFVLHKGERAAFVGANGAGKSTLMRMMAGLTDPDGGEIVYQSGTSIAFAPQETSFDGFATLRDYAQSPSVARIGSAATAPAYAADAALEQFGLDPERTPQGLSGGEARRASLARALAADADILLLDEPTNHLDITAIEQLERTVASQRGACLIISHDRRFLERVSTATLWLRQRRLLKLNRGYAAFEDWADAVEEEDARNLSRLETQLKAEEHWLRRGVTARRSRNEGRRRKLLAMRAERRHIKELSASPTAGITAERGNESARLVIDAKAISKTYGERPIIANLTLRITRGDRVGVVGANGSGKTTLLELLLKRREPDAGAIRLGENLAIAYVDQRRDIIDPTVTLKDALTPAGGDQVIVRGVARHVASYAKEFLFTAEQLRQPVSALSGGERNRLALAIALAKPANLLVLDEPTNDLDMDTLDALEEMLASYDGTVLIVSHDRAFLDGVATQIIGPLGNGKWVETPGGWADFEREHGQAINPRPAPKKASAEKPQAATLKKQTKLSYKDERRAGELDVLMPKLAAEIEALEAKLAAPDAFNAPNFAASAARLEAARAEHQSAEMEWLDIELRREALSAQE</sequence>
<dbReference type="CDD" id="cd03221">
    <property type="entry name" value="ABCF_EF-3"/>
    <property type="match status" value="2"/>
</dbReference>
<dbReference type="Pfam" id="PF16326">
    <property type="entry name" value="ABC_tran_CTD"/>
    <property type="match status" value="1"/>
</dbReference>
<dbReference type="Pfam" id="PF00005">
    <property type="entry name" value="ABC_tran"/>
    <property type="match status" value="2"/>
</dbReference>
<reference evidence="5 6" key="1">
    <citation type="submission" date="2015-11" db="EMBL/GenBank/DDBJ databases">
        <title>Whole-Genome Sequence of Candidatus Oderbacter manganicum from the National Park Lower Oder Valley, Germany.</title>
        <authorList>
            <person name="Braun B."/>
            <person name="Liere K."/>
            <person name="Szewzyk U."/>
        </authorList>
    </citation>
    <scope>NUCLEOTIDE SEQUENCE [LARGE SCALE GENOMIC DNA]</scope>
    <source>
        <strain evidence="5 6">OTSz_A_272</strain>
    </source>
</reference>
<proteinExistence type="predicted"/>
<dbReference type="SMART" id="SM00382">
    <property type="entry name" value="AAA"/>
    <property type="match status" value="2"/>
</dbReference>
<keyword evidence="1" id="KW-0547">Nucleotide-binding</keyword>
<dbReference type="InterPro" id="IPR017871">
    <property type="entry name" value="ABC_transporter-like_CS"/>
</dbReference>
<feature type="domain" description="ABC transporter" evidence="4">
    <location>
        <begin position="290"/>
        <end position="517"/>
    </location>
</feature>
<dbReference type="InterPro" id="IPR037118">
    <property type="entry name" value="Val-tRNA_synth_C_sf"/>
</dbReference>
<dbReference type="InParanoid" id="A0A1B1AEB4"/>
<dbReference type="GO" id="GO:0005524">
    <property type="term" value="F:ATP binding"/>
    <property type="evidence" value="ECO:0007669"/>
    <property type="project" value="UniProtKB-KW"/>
</dbReference>
<evidence type="ECO:0000313" key="5">
    <source>
        <dbReference type="EMBL" id="ANP44898.1"/>
    </source>
</evidence>
<keyword evidence="6" id="KW-1185">Reference proteome</keyword>
<dbReference type="InterPro" id="IPR003593">
    <property type="entry name" value="AAA+_ATPase"/>
</dbReference>
<dbReference type="InterPro" id="IPR027417">
    <property type="entry name" value="P-loop_NTPase"/>
</dbReference>
<evidence type="ECO:0000313" key="6">
    <source>
        <dbReference type="Proteomes" id="UP000092498"/>
    </source>
</evidence>
<dbReference type="KEGG" id="cbot:ATE48_02650"/>
<dbReference type="AlphaFoldDB" id="A0A1B1AEB4"/>
<keyword evidence="2" id="KW-0067">ATP-binding</keyword>
<evidence type="ECO:0000256" key="3">
    <source>
        <dbReference type="SAM" id="MobiDB-lite"/>
    </source>
</evidence>
<dbReference type="RefSeq" id="WP_066767537.1">
    <property type="nucleotide sequence ID" value="NZ_CP013244.1"/>
</dbReference>
<dbReference type="Proteomes" id="UP000092498">
    <property type="component" value="Chromosome"/>
</dbReference>
<gene>
    <name evidence="5" type="ORF">ATE48_02650</name>
</gene>
<feature type="domain" description="ABC transporter" evidence="4">
    <location>
        <begin position="5"/>
        <end position="221"/>
    </location>
</feature>
<dbReference type="InterPro" id="IPR032524">
    <property type="entry name" value="ABC_tran_C"/>
</dbReference>
<feature type="region of interest" description="Disordered" evidence="3">
    <location>
        <begin position="504"/>
        <end position="529"/>
    </location>
</feature>
<dbReference type="PANTHER" id="PTHR42855">
    <property type="entry name" value="ABC TRANSPORTER ATP-BINDING SUBUNIT"/>
    <property type="match status" value="1"/>
</dbReference>
<dbReference type="FunCoup" id="A0A1B1AEB4">
    <property type="interactions" value="276"/>
</dbReference>
<dbReference type="EMBL" id="CP013244">
    <property type="protein sequence ID" value="ANP44898.1"/>
    <property type="molecule type" value="Genomic_DNA"/>
</dbReference>
<dbReference type="SUPFAM" id="SSF52540">
    <property type="entry name" value="P-loop containing nucleoside triphosphate hydrolases"/>
    <property type="match status" value="2"/>
</dbReference>
<dbReference type="InterPro" id="IPR051309">
    <property type="entry name" value="ABCF_ATPase"/>
</dbReference>
<evidence type="ECO:0000256" key="2">
    <source>
        <dbReference type="ARBA" id="ARBA00022840"/>
    </source>
</evidence>
<dbReference type="STRING" id="1759059.ATE48_02650"/>
<name>A0A1B1AEB4_9PROT</name>
<dbReference type="Gene3D" id="1.10.287.380">
    <property type="entry name" value="Valyl-tRNA synthetase, C-terminal domain"/>
    <property type="match status" value="1"/>
</dbReference>
<evidence type="ECO:0000259" key="4">
    <source>
        <dbReference type="PROSITE" id="PS50893"/>
    </source>
</evidence>
<accession>A0A1B1AEB4</accession>
<organism evidence="5 6">
    <name type="scientific">Candidatus Viadribacter manganicus</name>
    <dbReference type="NCBI Taxonomy" id="1759059"/>
    <lineage>
        <taxon>Bacteria</taxon>
        <taxon>Pseudomonadati</taxon>
        <taxon>Pseudomonadota</taxon>
        <taxon>Alphaproteobacteria</taxon>
        <taxon>Hyphomonadales</taxon>
        <taxon>Hyphomonadaceae</taxon>
        <taxon>Candidatus Viadribacter</taxon>
    </lineage>
</organism>
<dbReference type="InterPro" id="IPR003439">
    <property type="entry name" value="ABC_transporter-like_ATP-bd"/>
</dbReference>
<dbReference type="Gene3D" id="3.40.50.300">
    <property type="entry name" value="P-loop containing nucleotide triphosphate hydrolases"/>
    <property type="match status" value="2"/>
</dbReference>
<dbReference type="PROSITE" id="PS00211">
    <property type="entry name" value="ABC_TRANSPORTER_1"/>
    <property type="match status" value="2"/>
</dbReference>
<dbReference type="GO" id="GO:0016887">
    <property type="term" value="F:ATP hydrolysis activity"/>
    <property type="evidence" value="ECO:0007669"/>
    <property type="project" value="InterPro"/>
</dbReference>
<dbReference type="PROSITE" id="PS50893">
    <property type="entry name" value="ABC_TRANSPORTER_2"/>
    <property type="match status" value="2"/>
</dbReference>
<protein>
    <recommendedName>
        <fullName evidence="4">ABC transporter domain-containing protein</fullName>
    </recommendedName>
</protein>
<dbReference type="PANTHER" id="PTHR42855:SF1">
    <property type="entry name" value="ABC TRANSPORTER DOMAIN-CONTAINING PROTEIN"/>
    <property type="match status" value="1"/>
</dbReference>
<dbReference type="OrthoDB" id="7168152at2"/>
<dbReference type="GO" id="GO:0003677">
    <property type="term" value="F:DNA binding"/>
    <property type="evidence" value="ECO:0007669"/>
    <property type="project" value="InterPro"/>
</dbReference>
<evidence type="ECO:0000256" key="1">
    <source>
        <dbReference type="ARBA" id="ARBA00022741"/>
    </source>
</evidence>